<dbReference type="AlphaFoldDB" id="A0A6J2UM67"/>
<evidence type="ECO:0000313" key="10">
    <source>
        <dbReference type="RefSeq" id="XP_030621159.1"/>
    </source>
</evidence>
<comment type="similarity">
    <text evidence="2">Belongs to the DUOXA family.</text>
</comment>
<evidence type="ECO:0000313" key="9">
    <source>
        <dbReference type="Proteomes" id="UP000504632"/>
    </source>
</evidence>
<feature type="transmembrane region" description="Helical" evidence="8">
    <location>
        <begin position="203"/>
        <end position="226"/>
    </location>
</feature>
<keyword evidence="9" id="KW-1185">Reference proteome</keyword>
<feature type="transmembrane region" description="Helical" evidence="8">
    <location>
        <begin position="246"/>
        <end position="267"/>
    </location>
</feature>
<keyword evidence="5 8" id="KW-0472">Membrane</keyword>
<evidence type="ECO:0000256" key="7">
    <source>
        <dbReference type="SAM" id="MobiDB-lite"/>
    </source>
</evidence>
<evidence type="ECO:0000256" key="3">
    <source>
        <dbReference type="ARBA" id="ARBA00022692"/>
    </source>
</evidence>
<reference evidence="10" key="1">
    <citation type="submission" date="2025-08" db="UniProtKB">
        <authorList>
            <consortium name="RefSeq"/>
        </authorList>
    </citation>
    <scope>IDENTIFICATION</scope>
</reference>
<organism evidence="9 10">
    <name type="scientific">Chanos chanos</name>
    <name type="common">Milkfish</name>
    <name type="synonym">Mugil chanos</name>
    <dbReference type="NCBI Taxonomy" id="29144"/>
    <lineage>
        <taxon>Eukaryota</taxon>
        <taxon>Metazoa</taxon>
        <taxon>Chordata</taxon>
        <taxon>Craniata</taxon>
        <taxon>Vertebrata</taxon>
        <taxon>Euteleostomi</taxon>
        <taxon>Actinopterygii</taxon>
        <taxon>Neopterygii</taxon>
        <taxon>Teleostei</taxon>
        <taxon>Ostariophysi</taxon>
        <taxon>Gonorynchiformes</taxon>
        <taxon>Chanidae</taxon>
        <taxon>Chanos</taxon>
    </lineage>
</organism>
<dbReference type="Pfam" id="PF10204">
    <property type="entry name" value="DuoxA"/>
    <property type="match status" value="1"/>
</dbReference>
<dbReference type="RefSeq" id="XP_030621159.1">
    <property type="nucleotide sequence ID" value="XM_030765299.1"/>
</dbReference>
<feature type="region of interest" description="Disordered" evidence="7">
    <location>
        <begin position="320"/>
        <end position="345"/>
    </location>
</feature>
<sequence>MTFYDDIYPFYPLPRTPFIFSTNLLTIILVFLVLAVSFLLILAGIRGKSRLFWMFRIITSLFIGVVIVALNFTSDWAEASLKANATYKSFSSAEVNAEVGLHVGLYGINITLRGNPVEQLNETIDYNEMFQWSSQIDEEYSDALEKGLPNPILYIAEKFTLNNPCGLIYQYRYSGRYASATLWTAFCCWLVANILFSMPVILYAGYMMFVTGVFIFLSMASFSTIYNLPQCHFTIGAEPLESDFSHSFWLALATGFLCALIGILVVLMDCLMPEKMKEVFSIGVDGCEDENYEGESYFNINLVETVTLDGVIISKESTKVDNKTDSDTGEDCPGASGHTHCHPRG</sequence>
<dbReference type="Proteomes" id="UP000504632">
    <property type="component" value="Chromosome 2"/>
</dbReference>
<name>A0A6J2UM67_CHACN</name>
<protein>
    <submittedName>
        <fullName evidence="10">Dual oxidase maturation factor 1-like</fullName>
    </submittedName>
</protein>
<keyword evidence="3 8" id="KW-0812">Transmembrane</keyword>
<dbReference type="GeneID" id="115804804"/>
<dbReference type="OrthoDB" id="10042652at2759"/>
<gene>
    <name evidence="10" type="primary">LOC115804804</name>
</gene>
<evidence type="ECO:0000256" key="2">
    <source>
        <dbReference type="ARBA" id="ARBA00009816"/>
    </source>
</evidence>
<accession>A0A6J2UM67</accession>
<dbReference type="PANTHER" id="PTHR31158">
    <property type="entry name" value="DUAL OXIDASE 2"/>
    <property type="match status" value="1"/>
</dbReference>
<evidence type="ECO:0000256" key="1">
    <source>
        <dbReference type="ARBA" id="ARBA00004141"/>
    </source>
</evidence>
<dbReference type="GO" id="GO:0015031">
    <property type="term" value="P:protein transport"/>
    <property type="evidence" value="ECO:0007669"/>
    <property type="project" value="InterPro"/>
</dbReference>
<feature type="transmembrane region" description="Helical" evidence="8">
    <location>
        <begin position="177"/>
        <end position="196"/>
    </location>
</feature>
<keyword evidence="4 8" id="KW-1133">Transmembrane helix</keyword>
<dbReference type="InterPro" id="IPR018469">
    <property type="entry name" value="Dual_oxidase_maturation_fac"/>
</dbReference>
<keyword evidence="6" id="KW-0325">Glycoprotein</keyword>
<dbReference type="InParanoid" id="A0A6J2UM67"/>
<evidence type="ECO:0000256" key="8">
    <source>
        <dbReference type="SAM" id="Phobius"/>
    </source>
</evidence>
<evidence type="ECO:0000256" key="4">
    <source>
        <dbReference type="ARBA" id="ARBA00022989"/>
    </source>
</evidence>
<feature type="transmembrane region" description="Helical" evidence="8">
    <location>
        <begin position="53"/>
        <end position="72"/>
    </location>
</feature>
<comment type="subcellular location">
    <subcellularLocation>
        <location evidence="1">Membrane</location>
        <topology evidence="1">Multi-pass membrane protein</topology>
    </subcellularLocation>
</comment>
<feature type="transmembrane region" description="Helical" evidence="8">
    <location>
        <begin position="20"/>
        <end position="41"/>
    </location>
</feature>
<proteinExistence type="inferred from homology"/>
<evidence type="ECO:0000256" key="6">
    <source>
        <dbReference type="ARBA" id="ARBA00023180"/>
    </source>
</evidence>
<dbReference type="GO" id="GO:0005789">
    <property type="term" value="C:endoplasmic reticulum membrane"/>
    <property type="evidence" value="ECO:0007669"/>
    <property type="project" value="InterPro"/>
</dbReference>
<dbReference type="PANTHER" id="PTHR31158:SF1">
    <property type="entry name" value="DOXA1 FACTOR-RELATED"/>
    <property type="match status" value="1"/>
</dbReference>
<evidence type="ECO:0000256" key="5">
    <source>
        <dbReference type="ARBA" id="ARBA00023136"/>
    </source>
</evidence>